<dbReference type="Gene3D" id="3.30.1330.60">
    <property type="entry name" value="OmpA-like domain"/>
    <property type="match status" value="1"/>
</dbReference>
<dbReference type="PROSITE" id="PS51123">
    <property type="entry name" value="OMPA_2"/>
    <property type="match status" value="1"/>
</dbReference>
<dbReference type="PANTHER" id="PTHR30329">
    <property type="entry name" value="STATOR ELEMENT OF FLAGELLAR MOTOR COMPLEX"/>
    <property type="match status" value="1"/>
</dbReference>
<dbReference type="Proteomes" id="UP000286976">
    <property type="component" value="Unassembled WGS sequence"/>
</dbReference>
<dbReference type="RefSeq" id="WP_126757438.1">
    <property type="nucleotide sequence ID" value="NZ_PIPQ01000003.1"/>
</dbReference>
<dbReference type="InterPro" id="IPR050330">
    <property type="entry name" value="Bact_OuterMem_StrucFunc"/>
</dbReference>
<keyword evidence="6" id="KW-0732">Signal</keyword>
<evidence type="ECO:0000256" key="5">
    <source>
        <dbReference type="SAM" id="MobiDB-lite"/>
    </source>
</evidence>
<dbReference type="SUPFAM" id="SSF103088">
    <property type="entry name" value="OmpA-like"/>
    <property type="match status" value="1"/>
</dbReference>
<evidence type="ECO:0000313" key="8">
    <source>
        <dbReference type="EMBL" id="RUO40562.1"/>
    </source>
</evidence>
<keyword evidence="3" id="KW-0998">Cell outer membrane</keyword>
<feature type="region of interest" description="Disordered" evidence="5">
    <location>
        <begin position="265"/>
        <end position="285"/>
    </location>
</feature>
<dbReference type="InterPro" id="IPR041544">
    <property type="entry name" value="MotY_N"/>
</dbReference>
<dbReference type="PANTHER" id="PTHR30329:SF21">
    <property type="entry name" value="LIPOPROTEIN YIAD-RELATED"/>
    <property type="match status" value="1"/>
</dbReference>
<keyword evidence="9" id="KW-1185">Reference proteome</keyword>
<sequence length="303" mass="34737">MHIRTLLLAVGVSTCLWFSVADAKAAARSYGAVMERSEWRVSEYSPLQCTLEHDIPRYGQVRFESEASRELNMRVVLGMRRLPDTYSEAQVYSVAPSWRTTEAPRKLGTLPLYRQYESELGKEMSWVLLTELEKGMMPLISYADWHNQVDQVQVRISAINFQQRYDDFMDCVSGLLPFGFDDISFTVLNYHEKSTELTNSSKRKLLRVGEYLSHDQNIELVLVAGYTDAYGSYDENQTLSVARAQEVKDFLVERGLDESKISIQGHGEMRHSAGNENELERSQNRRVVVQISRPFDQGLLSSR</sequence>
<dbReference type="PRINTS" id="PR01021">
    <property type="entry name" value="OMPADOMAIN"/>
</dbReference>
<gene>
    <name evidence="8" type="ORF">CWE15_07405</name>
</gene>
<dbReference type="Gene3D" id="2.60.40.2540">
    <property type="match status" value="1"/>
</dbReference>
<organism evidence="8 9">
    <name type="scientific">Aliidiomarina taiwanensis</name>
    <dbReference type="NCBI Taxonomy" id="946228"/>
    <lineage>
        <taxon>Bacteria</taxon>
        <taxon>Pseudomonadati</taxon>
        <taxon>Pseudomonadota</taxon>
        <taxon>Gammaproteobacteria</taxon>
        <taxon>Alteromonadales</taxon>
        <taxon>Idiomarinaceae</taxon>
        <taxon>Aliidiomarina</taxon>
    </lineage>
</organism>
<dbReference type="InterPro" id="IPR006664">
    <property type="entry name" value="OMP_bac"/>
</dbReference>
<evidence type="ECO:0000256" key="3">
    <source>
        <dbReference type="ARBA" id="ARBA00023237"/>
    </source>
</evidence>
<dbReference type="AlphaFoldDB" id="A0A432X207"/>
<comment type="subcellular location">
    <subcellularLocation>
        <location evidence="1">Cell outer membrane</location>
    </subcellularLocation>
</comment>
<dbReference type="CDD" id="cd07185">
    <property type="entry name" value="OmpA_C-like"/>
    <property type="match status" value="1"/>
</dbReference>
<reference evidence="8 9" key="1">
    <citation type="journal article" date="2011" name="Front. Microbiol.">
        <title>Genomic signatures of strain selection and enhancement in Bacillus atrophaeus var. globigii, a historical biowarfare simulant.</title>
        <authorList>
            <person name="Gibbons H.S."/>
            <person name="Broomall S.M."/>
            <person name="McNew L.A."/>
            <person name="Daligault H."/>
            <person name="Chapman C."/>
            <person name="Bruce D."/>
            <person name="Karavis M."/>
            <person name="Krepps M."/>
            <person name="McGregor P.A."/>
            <person name="Hong C."/>
            <person name="Park K.H."/>
            <person name="Akmal A."/>
            <person name="Feldman A."/>
            <person name="Lin J.S."/>
            <person name="Chang W.E."/>
            <person name="Higgs B.W."/>
            <person name="Demirev P."/>
            <person name="Lindquist J."/>
            <person name="Liem A."/>
            <person name="Fochler E."/>
            <person name="Read T.D."/>
            <person name="Tapia R."/>
            <person name="Johnson S."/>
            <person name="Bishop-Lilly K.A."/>
            <person name="Detter C."/>
            <person name="Han C."/>
            <person name="Sozhamannan S."/>
            <person name="Rosenzweig C.N."/>
            <person name="Skowronski E.W."/>
        </authorList>
    </citation>
    <scope>NUCLEOTIDE SEQUENCE [LARGE SCALE GENOMIC DNA]</scope>
    <source>
        <strain evidence="8 9">AIT1</strain>
    </source>
</reference>
<evidence type="ECO:0000259" key="7">
    <source>
        <dbReference type="PROSITE" id="PS51123"/>
    </source>
</evidence>
<evidence type="ECO:0000256" key="2">
    <source>
        <dbReference type="ARBA" id="ARBA00023136"/>
    </source>
</evidence>
<evidence type="ECO:0000256" key="1">
    <source>
        <dbReference type="ARBA" id="ARBA00004442"/>
    </source>
</evidence>
<dbReference type="Pfam" id="PF18393">
    <property type="entry name" value="MotY_N"/>
    <property type="match status" value="1"/>
</dbReference>
<evidence type="ECO:0000313" key="9">
    <source>
        <dbReference type="Proteomes" id="UP000286976"/>
    </source>
</evidence>
<dbReference type="GO" id="GO:0009279">
    <property type="term" value="C:cell outer membrane"/>
    <property type="evidence" value="ECO:0007669"/>
    <property type="project" value="UniProtKB-SubCell"/>
</dbReference>
<dbReference type="PRINTS" id="PR01023">
    <property type="entry name" value="NAFLGMOTY"/>
</dbReference>
<dbReference type="InterPro" id="IPR006665">
    <property type="entry name" value="OmpA-like"/>
</dbReference>
<feature type="signal peptide" evidence="6">
    <location>
        <begin position="1"/>
        <end position="23"/>
    </location>
</feature>
<evidence type="ECO:0000256" key="6">
    <source>
        <dbReference type="SAM" id="SignalP"/>
    </source>
</evidence>
<comment type="caution">
    <text evidence="8">The sequence shown here is derived from an EMBL/GenBank/DDBJ whole genome shotgun (WGS) entry which is preliminary data.</text>
</comment>
<proteinExistence type="predicted"/>
<feature type="compositionally biased region" description="Basic and acidic residues" evidence="5">
    <location>
        <begin position="267"/>
        <end position="283"/>
    </location>
</feature>
<dbReference type="EMBL" id="PIPQ01000003">
    <property type="protein sequence ID" value="RUO40562.1"/>
    <property type="molecule type" value="Genomic_DNA"/>
</dbReference>
<feature type="domain" description="OmpA-like" evidence="7">
    <location>
        <begin position="178"/>
        <end position="295"/>
    </location>
</feature>
<protein>
    <recommendedName>
        <fullName evidence="7">OmpA-like domain-containing protein</fullName>
    </recommendedName>
</protein>
<name>A0A432X207_9GAMM</name>
<evidence type="ECO:0000256" key="4">
    <source>
        <dbReference type="PROSITE-ProRule" id="PRU00473"/>
    </source>
</evidence>
<dbReference type="InterPro" id="IPR036737">
    <property type="entry name" value="OmpA-like_sf"/>
</dbReference>
<feature type="chain" id="PRO_5019342354" description="OmpA-like domain-containing protein" evidence="6">
    <location>
        <begin position="24"/>
        <end position="303"/>
    </location>
</feature>
<keyword evidence="2 4" id="KW-0472">Membrane</keyword>
<dbReference type="Pfam" id="PF00691">
    <property type="entry name" value="OmpA"/>
    <property type="match status" value="1"/>
</dbReference>
<accession>A0A432X207</accession>
<dbReference type="OrthoDB" id="6905929at2"/>